<comment type="caution">
    <text evidence="1">The sequence shown here is derived from an EMBL/GenBank/DDBJ whole genome shotgun (WGS) entry which is preliminary data.</text>
</comment>
<reference evidence="1 2" key="1">
    <citation type="submission" date="2021-06" db="EMBL/GenBank/DDBJ databases">
        <title>Caerostris extrusa draft genome.</title>
        <authorList>
            <person name="Kono N."/>
            <person name="Arakawa K."/>
        </authorList>
    </citation>
    <scope>NUCLEOTIDE SEQUENCE [LARGE SCALE GENOMIC DNA]</scope>
</reference>
<organism evidence="1 2">
    <name type="scientific">Caerostris extrusa</name>
    <name type="common">Bark spider</name>
    <name type="synonym">Caerostris bankana</name>
    <dbReference type="NCBI Taxonomy" id="172846"/>
    <lineage>
        <taxon>Eukaryota</taxon>
        <taxon>Metazoa</taxon>
        <taxon>Ecdysozoa</taxon>
        <taxon>Arthropoda</taxon>
        <taxon>Chelicerata</taxon>
        <taxon>Arachnida</taxon>
        <taxon>Araneae</taxon>
        <taxon>Araneomorphae</taxon>
        <taxon>Entelegynae</taxon>
        <taxon>Araneoidea</taxon>
        <taxon>Araneidae</taxon>
        <taxon>Caerostris</taxon>
    </lineage>
</organism>
<dbReference type="AlphaFoldDB" id="A0AAV4XP30"/>
<keyword evidence="2" id="KW-1185">Reference proteome</keyword>
<evidence type="ECO:0000313" key="1">
    <source>
        <dbReference type="EMBL" id="GIY96083.1"/>
    </source>
</evidence>
<protein>
    <submittedName>
        <fullName evidence="1">Uncharacterized protein</fullName>
    </submittedName>
</protein>
<dbReference type="EMBL" id="BPLR01000615">
    <property type="protein sequence ID" value="GIY96083.1"/>
    <property type="molecule type" value="Genomic_DNA"/>
</dbReference>
<sequence>MILLLRCPFTGDNALFHWCIVNYRTRRRGDEGYVKETERTKRVTETIKRGPCAKNPSLLLMKLLQCHLGCALRKQALD</sequence>
<proteinExistence type="predicted"/>
<evidence type="ECO:0000313" key="2">
    <source>
        <dbReference type="Proteomes" id="UP001054945"/>
    </source>
</evidence>
<gene>
    <name evidence="1" type="ORF">CEXT_62871</name>
</gene>
<dbReference type="Proteomes" id="UP001054945">
    <property type="component" value="Unassembled WGS sequence"/>
</dbReference>
<accession>A0AAV4XP30</accession>
<name>A0AAV4XP30_CAEEX</name>